<feature type="coiled-coil region" evidence="2">
    <location>
        <begin position="877"/>
        <end position="912"/>
    </location>
</feature>
<dbReference type="AlphaFoldDB" id="A0A1S2LAH3"/>
<reference evidence="5 6" key="2">
    <citation type="journal article" date="2017" name="Genome Announc.">
        <title>Draft Genome Sequences of Four Alkaliphilic Bacteria Belonging to the Anaerobacillus Genus.</title>
        <authorList>
            <person name="Bassil N.M."/>
            <person name="Lloyd J.R."/>
        </authorList>
    </citation>
    <scope>NUCLEOTIDE SEQUENCE [LARGE SCALE GENOMIC DNA]</scope>
    <source>
        <strain evidence="5 6">NB2006</strain>
    </source>
</reference>
<evidence type="ECO:0000313" key="6">
    <source>
        <dbReference type="Proteomes" id="UP000180175"/>
    </source>
</evidence>
<feature type="coiled-coil region" evidence="2">
    <location>
        <begin position="753"/>
        <end position="813"/>
    </location>
</feature>
<dbReference type="RefSeq" id="WP_071318370.1">
    <property type="nucleotide sequence ID" value="NZ_CP063356.2"/>
</dbReference>
<dbReference type="EMBL" id="CP063356">
    <property type="protein sequence ID" value="QOY37041.1"/>
    <property type="molecule type" value="Genomic_DNA"/>
</dbReference>
<sequence>MAEIGSLSVSLSMDSSNFNGSISQVDRNLRAMGSELKAVKAKGTEYGNSLEGLKSKKDILSRSLDASKIKLDETRKKYDEMVASGKVNEMQLERQAKKVNDAQAQYNRLETELKEVDEALKKQTSSWTQLSDKLGTASDKLKSAGDKMQTVGKDLSMNLTAPIVAMGTGVVLAGANFEEAMSKVKAISGATGTEFEKLEKQAKDLGASTRFSASEVASAQEYMALAGWKTNDMLAATPALLNVAAAGNLSLAQASDIVTDSMSMFQMKAEEAGKASDVFAKVQSSANTNVQQLGEALKYAGASANAAGMDIEQTSAILGVLADNGLKGSIAGTTLNSMLRDMKRNAKDGKLDFGEFAVTLYDTEGNMRDLTSVMADVEAGMKGMTTEQRDAALANIFQVEAMKGANIILAEGADKVKGLETALYNSNGAAKEIARTMSDNTKGGFKEFQSAVEGLSIQFSQHLLPYVNQGVSYLTDLIRKFSELSPETQKTIVGIAAFSASVGPAVLITGKFVSSVGSIFGVAKAATGIIAGAGGLSSALTVLSGPVGWTVAGLAAVTAGGIALYKHMKQDAIPEVDRFGDSVSEATQKAVGSFLDLNDEATVALKQMSWSTKVVTEEMAESIISNFEQMGNQIIEGLDTKKNEAVNVMQELFANSTAITEEEQQQMLESVQQGYENRISKTEEGTQKIKEIMDTASQENRALSRLEQKMINEIQQEMVEKGIEVLSENQREQKVIFERMKQNAGDLTALQAAEVVKNSINQKENVIQEAEEQYNKAIAEIIKLRDEAGAISEEQADKLIEEAMRQKDAVINEAEVMHLRVVSEAQNQADEHINLVDWETGEILSKWQVFKQNFSRDLEIIRSNASDNWNRMKDDTVQKYTEMRDGASERVNQLVENTKNKFNEKVQSVRDKMGETKQSVIDTWNQAEQFLRDIDLTQIGKDIIQGLINGIGSMASAVWDKAKSIASGIGDSIKSTLQINSPSKVTFQDGKWAGVGLEKGLESTISNIEAVANRMAEAATPDMQQNTISNDYSRRMTNHITIASQGSSAKEVDRVLRRLAFEFA</sequence>
<dbReference type="KEGG" id="aia:AWH56_005190"/>
<dbReference type="PANTHER" id="PTHR37813">
    <property type="entry name" value="FELS-2 PROPHAGE PROTEIN"/>
    <property type="match status" value="1"/>
</dbReference>
<name>A0A1S2LAH3_9BACI</name>
<proteinExistence type="predicted"/>
<gene>
    <name evidence="5" type="ORF">AWH56_005190</name>
    <name evidence="4" type="ORF">AWH56_18130</name>
</gene>
<feature type="coiled-coil region" evidence="2">
    <location>
        <begin position="92"/>
        <end position="126"/>
    </location>
</feature>
<dbReference type="OrthoDB" id="28713at2"/>
<dbReference type="Proteomes" id="UP000180175">
    <property type="component" value="Chromosome"/>
</dbReference>
<feature type="domain" description="Phage tail tape measure protein" evidence="3">
    <location>
        <begin position="199"/>
        <end position="397"/>
    </location>
</feature>
<dbReference type="InterPro" id="IPR010090">
    <property type="entry name" value="Phage_tape_meas"/>
</dbReference>
<reference evidence="5 6" key="3">
    <citation type="journal article" date="2019" name="Int. J. Syst. Evol. Microbiol.">
        <title>Anaerobacillus isosaccharinicus sp. nov., an alkaliphilic bacterium which degrades isosaccharinic acid.</title>
        <authorList>
            <person name="Bassil N.M."/>
            <person name="Lloyd J.R."/>
        </authorList>
    </citation>
    <scope>NUCLEOTIDE SEQUENCE [LARGE SCALE GENOMIC DNA]</scope>
    <source>
        <strain evidence="5 6">NB2006</strain>
    </source>
</reference>
<feature type="coiled-coil region" evidence="2">
    <location>
        <begin position="689"/>
        <end position="716"/>
    </location>
</feature>
<reference evidence="4 6" key="1">
    <citation type="submission" date="2016-10" db="EMBL/GenBank/DDBJ databases">
        <title>Draft genome sequences of four alkaliphilic bacteria belonging to the Anaerobacillus genus.</title>
        <authorList>
            <person name="Bassil N.M."/>
            <person name="Lloyd J.R."/>
        </authorList>
    </citation>
    <scope>NUCLEOTIDE SEQUENCE [LARGE SCALE GENOMIC DNA]</scope>
    <source>
        <strain evidence="4 6">NB2006</strain>
    </source>
</reference>
<dbReference type="EMBL" id="LQXD01000157">
    <property type="protein sequence ID" value="OIJ09033.1"/>
    <property type="molecule type" value="Genomic_DNA"/>
</dbReference>
<accession>A0A1S2LAH3</accession>
<keyword evidence="1" id="KW-1188">Viral release from host cell</keyword>
<evidence type="ECO:0000256" key="2">
    <source>
        <dbReference type="SAM" id="Coils"/>
    </source>
</evidence>
<dbReference type="NCBIfam" id="TIGR01760">
    <property type="entry name" value="tape_meas_TP901"/>
    <property type="match status" value="1"/>
</dbReference>
<dbReference type="Gene3D" id="1.20.120.20">
    <property type="entry name" value="Apolipoprotein"/>
    <property type="match status" value="1"/>
</dbReference>
<evidence type="ECO:0000313" key="4">
    <source>
        <dbReference type="EMBL" id="OIJ09033.1"/>
    </source>
</evidence>
<evidence type="ECO:0000259" key="3">
    <source>
        <dbReference type="Pfam" id="PF10145"/>
    </source>
</evidence>
<protein>
    <submittedName>
        <fullName evidence="4">Phage tail tape measure protein</fullName>
    </submittedName>
</protein>
<organism evidence="4 6">
    <name type="scientific">Anaerobacillus isosaccharinicus</name>
    <dbReference type="NCBI Taxonomy" id="1532552"/>
    <lineage>
        <taxon>Bacteria</taxon>
        <taxon>Bacillati</taxon>
        <taxon>Bacillota</taxon>
        <taxon>Bacilli</taxon>
        <taxon>Bacillales</taxon>
        <taxon>Bacillaceae</taxon>
        <taxon>Anaerobacillus</taxon>
    </lineage>
</organism>
<keyword evidence="2" id="KW-0175">Coiled coil</keyword>
<evidence type="ECO:0000256" key="1">
    <source>
        <dbReference type="ARBA" id="ARBA00022612"/>
    </source>
</evidence>
<dbReference type="Pfam" id="PF10145">
    <property type="entry name" value="PhageMin_Tail"/>
    <property type="match status" value="1"/>
</dbReference>
<dbReference type="SUPFAM" id="SSF57997">
    <property type="entry name" value="Tropomyosin"/>
    <property type="match status" value="1"/>
</dbReference>
<dbReference type="PANTHER" id="PTHR37813:SF1">
    <property type="entry name" value="FELS-2 PROPHAGE PROTEIN"/>
    <property type="match status" value="1"/>
</dbReference>
<keyword evidence="6" id="KW-1185">Reference proteome</keyword>
<reference evidence="5" key="4">
    <citation type="submission" date="2020-10" db="EMBL/GenBank/DDBJ databases">
        <authorList>
            <person name="Bassil N.M."/>
            <person name="Lloyd J.R."/>
        </authorList>
    </citation>
    <scope>NUCLEOTIDE SEQUENCE</scope>
    <source>
        <strain evidence="5">NB2006</strain>
    </source>
</reference>
<evidence type="ECO:0000313" key="5">
    <source>
        <dbReference type="EMBL" id="QOY37041.1"/>
    </source>
</evidence>